<gene>
    <name evidence="2" type="ORF">ACFFIA_08420</name>
</gene>
<evidence type="ECO:0000313" key="3">
    <source>
        <dbReference type="Proteomes" id="UP001589867"/>
    </source>
</evidence>
<dbReference type="InterPro" id="IPR037171">
    <property type="entry name" value="NagB/RpiA_transferase-like"/>
</dbReference>
<dbReference type="Pfam" id="PF01144">
    <property type="entry name" value="CoA_trans"/>
    <property type="match status" value="1"/>
</dbReference>
<dbReference type="InterPro" id="IPR004165">
    <property type="entry name" value="CoA_trans_fam_I"/>
</dbReference>
<proteinExistence type="inferred from homology"/>
<dbReference type="PANTHER" id="PTHR43293:SF3">
    <property type="entry name" value="CHOLESTEROL RING-CLEAVING HYDROLASE IPDB SUBUNIT"/>
    <property type="match status" value="1"/>
</dbReference>
<dbReference type="SMART" id="SM00882">
    <property type="entry name" value="CoA_trans"/>
    <property type="match status" value="1"/>
</dbReference>
<reference evidence="2 3" key="1">
    <citation type="submission" date="2024-09" db="EMBL/GenBank/DDBJ databases">
        <authorList>
            <person name="Sun Q."/>
            <person name="Mori K."/>
        </authorList>
    </citation>
    <scope>NUCLEOTIDE SEQUENCE [LARGE SCALE GENOMIC DNA]</scope>
    <source>
        <strain evidence="2 3">TBRC 3947</strain>
    </source>
</reference>
<comment type="caution">
    <text evidence="2">The sequence shown here is derived from an EMBL/GenBank/DDBJ whole genome shotgun (WGS) entry which is preliminary data.</text>
</comment>
<accession>A0ABV6LZ29</accession>
<dbReference type="SUPFAM" id="SSF100950">
    <property type="entry name" value="NagB/RpiA/CoA transferase-like"/>
    <property type="match status" value="1"/>
</dbReference>
<organism evidence="2 3">
    <name type="scientific">Phytohabitans kaempferiae</name>
    <dbReference type="NCBI Taxonomy" id="1620943"/>
    <lineage>
        <taxon>Bacteria</taxon>
        <taxon>Bacillati</taxon>
        <taxon>Actinomycetota</taxon>
        <taxon>Actinomycetes</taxon>
        <taxon>Micromonosporales</taxon>
        <taxon>Micromonosporaceae</taxon>
    </lineage>
</organism>
<protein>
    <submittedName>
        <fullName evidence="2">CoA-transferase subunit beta</fullName>
    </submittedName>
</protein>
<dbReference type="PANTHER" id="PTHR43293">
    <property type="entry name" value="ACETATE COA-TRANSFERASE YDIF"/>
    <property type="match status" value="1"/>
</dbReference>
<keyword evidence="3" id="KW-1185">Reference proteome</keyword>
<dbReference type="Proteomes" id="UP001589867">
    <property type="component" value="Unassembled WGS sequence"/>
</dbReference>
<sequence>MSGGAGKAQQAPATRAEVCAVACAEVWRGDGEILASSFGVVPTVGARLARATFEPELLLSDGEALLGAGIWAVDEQPTVIEGWLPFRAIFDLVAAGRRHAMMGAGQIDQYGNANISAIGDYRRPRAQLLGVRGAPGNTVCHPCSYWVPRHAPRVFVERVDMVSGVGYDRAAEAGPPVTARHEIRRVVTNLAVLDFATEDRRMRLASVHPGVTVQEVRDATGFALHVPDDVPTTRLPTEEELHLIRTVIDPRDRRAAEVPR</sequence>
<dbReference type="Gene3D" id="3.40.1080.10">
    <property type="entry name" value="Glutaconate Coenzyme A-transferase"/>
    <property type="match status" value="1"/>
</dbReference>
<comment type="similarity">
    <text evidence="1">Belongs to the 3-oxoacid CoA-transferase subunit B family.</text>
</comment>
<dbReference type="EMBL" id="JBHLUH010000009">
    <property type="protein sequence ID" value="MFC0527682.1"/>
    <property type="molecule type" value="Genomic_DNA"/>
</dbReference>
<dbReference type="RefSeq" id="WP_377248053.1">
    <property type="nucleotide sequence ID" value="NZ_JBHLUH010000009.1"/>
</dbReference>
<name>A0ABV6LZ29_9ACTN</name>
<evidence type="ECO:0000256" key="1">
    <source>
        <dbReference type="ARBA" id="ARBA00007047"/>
    </source>
</evidence>
<evidence type="ECO:0000313" key="2">
    <source>
        <dbReference type="EMBL" id="MFC0527682.1"/>
    </source>
</evidence>